<evidence type="ECO:0000313" key="1">
    <source>
        <dbReference type="EMBL" id="SHE97424.1"/>
    </source>
</evidence>
<dbReference type="AlphaFoldDB" id="A0A1M4XV20"/>
<dbReference type="Proteomes" id="UP000184368">
    <property type="component" value="Unassembled WGS sequence"/>
</dbReference>
<evidence type="ECO:0008006" key="3">
    <source>
        <dbReference type="Google" id="ProtNLM"/>
    </source>
</evidence>
<gene>
    <name evidence="1" type="ORF">SAMN05444008_10454</name>
</gene>
<dbReference type="EMBL" id="FQUO01000004">
    <property type="protein sequence ID" value="SHE97424.1"/>
    <property type="molecule type" value="Genomic_DNA"/>
</dbReference>
<sequence length="188" mass="21103">MRLFILLLLLFPFVWLQAQDSSLARQHKISFSSVTQIGLLEGQAGLAFQVQTVNGIAVGPWQLGLGTGIDKYGVRSVPVFVQAQYGLPVLDRSFSVYLDGGRSFTWPEQSLQRAYATEQNGWYWDAGLQYQFKGKRAAGPVFSLGYSGKTYGWEENMDVQCVRAPCPGYHTAYKYIYRRISLKAGIKL</sequence>
<proteinExistence type="predicted"/>
<name>A0A1M4XV20_9BACT</name>
<accession>A0A1M4XV20</accession>
<dbReference type="RefSeq" id="WP_073041119.1">
    <property type="nucleotide sequence ID" value="NZ_FQUO01000004.1"/>
</dbReference>
<organism evidence="1 2">
    <name type="scientific">Cnuella takakiae</name>
    <dbReference type="NCBI Taxonomy" id="1302690"/>
    <lineage>
        <taxon>Bacteria</taxon>
        <taxon>Pseudomonadati</taxon>
        <taxon>Bacteroidota</taxon>
        <taxon>Chitinophagia</taxon>
        <taxon>Chitinophagales</taxon>
        <taxon>Chitinophagaceae</taxon>
        <taxon>Cnuella</taxon>
    </lineage>
</organism>
<protein>
    <recommendedName>
        <fullName evidence="3">Outer membrane protein beta-barrel domain-containing protein</fullName>
    </recommendedName>
</protein>
<reference evidence="1 2" key="1">
    <citation type="submission" date="2016-11" db="EMBL/GenBank/DDBJ databases">
        <authorList>
            <person name="Jaros S."/>
            <person name="Januszkiewicz K."/>
            <person name="Wedrychowicz H."/>
        </authorList>
    </citation>
    <scope>NUCLEOTIDE SEQUENCE [LARGE SCALE GENOMIC DNA]</scope>
    <source>
        <strain evidence="1 2">DSM 26897</strain>
    </source>
</reference>
<dbReference type="OrthoDB" id="647138at2"/>
<dbReference type="STRING" id="1302690.BUE76_14450"/>
<evidence type="ECO:0000313" key="2">
    <source>
        <dbReference type="Proteomes" id="UP000184368"/>
    </source>
</evidence>
<keyword evidence="2" id="KW-1185">Reference proteome</keyword>